<dbReference type="NCBIfam" id="NF006330">
    <property type="entry name" value="PRK08560.1"/>
    <property type="match status" value="1"/>
</dbReference>
<dbReference type="GO" id="GO:0005634">
    <property type="term" value="C:nucleus"/>
    <property type="evidence" value="ECO:0007669"/>
    <property type="project" value="UniProtKB-SubCell"/>
</dbReference>
<dbReference type="PIRSF" id="PIRSF006588">
    <property type="entry name" value="TyrRS_arch_euk"/>
    <property type="match status" value="1"/>
</dbReference>
<dbReference type="GO" id="GO:0004831">
    <property type="term" value="F:tyrosine-tRNA ligase activity"/>
    <property type="evidence" value="ECO:0007669"/>
    <property type="project" value="UniProtKB-EC"/>
</dbReference>
<comment type="catalytic activity">
    <reaction evidence="11 12">
        <text>tRNA(Tyr) + L-tyrosine + ATP = L-tyrosyl-tRNA(Tyr) + AMP + diphosphate + H(+)</text>
        <dbReference type="Rhea" id="RHEA:10220"/>
        <dbReference type="Rhea" id="RHEA-COMP:9706"/>
        <dbReference type="Rhea" id="RHEA-COMP:9707"/>
        <dbReference type="ChEBI" id="CHEBI:15378"/>
        <dbReference type="ChEBI" id="CHEBI:30616"/>
        <dbReference type="ChEBI" id="CHEBI:33019"/>
        <dbReference type="ChEBI" id="CHEBI:58315"/>
        <dbReference type="ChEBI" id="CHEBI:78442"/>
        <dbReference type="ChEBI" id="CHEBI:78536"/>
        <dbReference type="ChEBI" id="CHEBI:456215"/>
        <dbReference type="EC" id="6.1.1.1"/>
    </reaction>
</comment>
<evidence type="ECO:0000256" key="2">
    <source>
        <dbReference type="ARBA" id="ARBA00004496"/>
    </source>
</evidence>
<dbReference type="SUPFAM" id="SSF52374">
    <property type="entry name" value="Nucleotidylyl transferase"/>
    <property type="match status" value="1"/>
</dbReference>
<evidence type="ECO:0000256" key="9">
    <source>
        <dbReference type="ARBA" id="ARBA00023146"/>
    </source>
</evidence>
<feature type="compositionally biased region" description="Basic and acidic residues" evidence="13">
    <location>
        <begin position="398"/>
        <end position="410"/>
    </location>
</feature>
<evidence type="ECO:0000256" key="8">
    <source>
        <dbReference type="ARBA" id="ARBA00022917"/>
    </source>
</evidence>
<keyword evidence="10" id="KW-0539">Nucleus</keyword>
<dbReference type="FunFam" id="1.10.240.10:FF:000004">
    <property type="entry name" value="Tyrosine--tRNA ligase"/>
    <property type="match status" value="1"/>
</dbReference>
<comment type="subcellular location">
    <subcellularLocation>
        <location evidence="2">Cytoplasm</location>
    </subcellularLocation>
    <subcellularLocation>
        <location evidence="1">Nucleus</location>
    </subcellularLocation>
</comment>
<keyword evidence="9 12" id="KW-0030">Aminoacyl-tRNA synthetase</keyword>
<evidence type="ECO:0000256" key="3">
    <source>
        <dbReference type="ARBA" id="ARBA00005594"/>
    </source>
</evidence>
<dbReference type="InterPro" id="IPR002307">
    <property type="entry name" value="Tyr-tRNA-ligase"/>
</dbReference>
<dbReference type="OrthoDB" id="197206at2759"/>
<dbReference type="GO" id="GO:0005524">
    <property type="term" value="F:ATP binding"/>
    <property type="evidence" value="ECO:0007669"/>
    <property type="project" value="UniProtKB-KW"/>
</dbReference>
<dbReference type="Pfam" id="PF00579">
    <property type="entry name" value="tRNA-synt_1b"/>
    <property type="match status" value="1"/>
</dbReference>
<comment type="similarity">
    <text evidence="3 12">Belongs to the class-I aminoacyl-tRNA synthetase family.</text>
</comment>
<evidence type="ECO:0000256" key="6">
    <source>
        <dbReference type="ARBA" id="ARBA00022741"/>
    </source>
</evidence>
<comment type="caution">
    <text evidence="14">The sequence shown here is derived from an EMBL/GenBank/DDBJ whole genome shotgun (WGS) entry which is preliminary data.</text>
</comment>
<dbReference type="GO" id="GO:0005737">
    <property type="term" value="C:cytoplasm"/>
    <property type="evidence" value="ECO:0007669"/>
    <property type="project" value="UniProtKB-SubCell"/>
</dbReference>
<evidence type="ECO:0000256" key="11">
    <source>
        <dbReference type="ARBA" id="ARBA00048248"/>
    </source>
</evidence>
<accession>A0A9W8DWZ7</accession>
<feature type="region of interest" description="Disordered" evidence="13">
    <location>
        <begin position="364"/>
        <end position="410"/>
    </location>
</feature>
<dbReference type="GO" id="GO:0006437">
    <property type="term" value="P:tyrosyl-tRNA aminoacylation"/>
    <property type="evidence" value="ECO:0007669"/>
    <property type="project" value="InterPro"/>
</dbReference>
<dbReference type="PANTHER" id="PTHR46264">
    <property type="entry name" value="TYROSINE-TRNA LIGASE"/>
    <property type="match status" value="1"/>
</dbReference>
<dbReference type="PANTHER" id="PTHR46264:SF4">
    <property type="entry name" value="TYROSINE--TRNA LIGASE, CYTOPLASMIC"/>
    <property type="match status" value="1"/>
</dbReference>
<evidence type="ECO:0000256" key="7">
    <source>
        <dbReference type="ARBA" id="ARBA00022840"/>
    </source>
</evidence>
<keyword evidence="4" id="KW-0963">Cytoplasm</keyword>
<feature type="compositionally biased region" description="Basic residues" evidence="13">
    <location>
        <begin position="364"/>
        <end position="376"/>
    </location>
</feature>
<protein>
    <recommendedName>
        <fullName evidence="12">Tyrosine--tRNA ligase</fullName>
        <ecNumber evidence="12">6.1.1.1</ecNumber>
    </recommendedName>
    <alternativeName>
        <fullName evidence="12">Tyrosyl-tRNA synthetase</fullName>
    </alternativeName>
</protein>
<keyword evidence="5 12" id="KW-0436">Ligase</keyword>
<dbReference type="InterPro" id="IPR014729">
    <property type="entry name" value="Rossmann-like_a/b/a_fold"/>
</dbReference>
<evidence type="ECO:0000313" key="15">
    <source>
        <dbReference type="Proteomes" id="UP001150538"/>
    </source>
</evidence>
<dbReference type="InterPro" id="IPR023617">
    <property type="entry name" value="Tyr-tRNA-ligase_arc/euk-type"/>
</dbReference>
<dbReference type="InterPro" id="IPR050489">
    <property type="entry name" value="Tyr-tRNA_synthase"/>
</dbReference>
<dbReference type="EC" id="6.1.1.1" evidence="12"/>
<evidence type="ECO:0000256" key="12">
    <source>
        <dbReference type="RuleBase" id="RU361234"/>
    </source>
</evidence>
<evidence type="ECO:0000313" key="14">
    <source>
        <dbReference type="EMBL" id="KAJ1921762.1"/>
    </source>
</evidence>
<proteinExistence type="inferred from homology"/>
<dbReference type="NCBIfam" id="TIGR00234">
    <property type="entry name" value="tyrS"/>
    <property type="match status" value="1"/>
</dbReference>
<evidence type="ECO:0000256" key="4">
    <source>
        <dbReference type="ARBA" id="ARBA00022490"/>
    </source>
</evidence>
<keyword evidence="8 12" id="KW-0648">Protein biosynthesis</keyword>
<keyword evidence="7 12" id="KW-0067">ATP-binding</keyword>
<dbReference type="InterPro" id="IPR002305">
    <property type="entry name" value="aa-tRNA-synth_Ic"/>
</dbReference>
<dbReference type="FunFam" id="3.40.50.620:FF:000040">
    <property type="entry name" value="Tyrosine--tRNA ligase"/>
    <property type="match status" value="1"/>
</dbReference>
<keyword evidence="6 12" id="KW-0547">Nucleotide-binding</keyword>
<dbReference type="Gene3D" id="3.40.50.620">
    <property type="entry name" value="HUPs"/>
    <property type="match status" value="1"/>
</dbReference>
<evidence type="ECO:0000256" key="1">
    <source>
        <dbReference type="ARBA" id="ARBA00004123"/>
    </source>
</evidence>
<dbReference type="AlphaFoldDB" id="A0A9W8DWZ7"/>
<dbReference type="EMBL" id="JANBPU010000003">
    <property type="protein sequence ID" value="KAJ1921762.1"/>
    <property type="molecule type" value="Genomic_DNA"/>
</dbReference>
<gene>
    <name evidence="14" type="primary">TYS1</name>
    <name evidence="14" type="ORF">H4219_000495</name>
</gene>
<dbReference type="Proteomes" id="UP001150538">
    <property type="component" value="Unassembled WGS sequence"/>
</dbReference>
<dbReference type="Gene3D" id="1.10.240.10">
    <property type="entry name" value="Tyrosyl-Transfer RNA Synthetase"/>
    <property type="match status" value="1"/>
</dbReference>
<evidence type="ECO:0000256" key="5">
    <source>
        <dbReference type="ARBA" id="ARBA00022598"/>
    </source>
</evidence>
<reference evidence="14" key="1">
    <citation type="submission" date="2022-07" db="EMBL/GenBank/DDBJ databases">
        <title>Phylogenomic reconstructions and comparative analyses of Kickxellomycotina fungi.</title>
        <authorList>
            <person name="Reynolds N.K."/>
            <person name="Stajich J.E."/>
            <person name="Barry K."/>
            <person name="Grigoriev I.V."/>
            <person name="Crous P."/>
            <person name="Smith M.E."/>
        </authorList>
    </citation>
    <scope>NUCLEOTIDE SEQUENCE</scope>
    <source>
        <strain evidence="14">NBRC 100468</strain>
    </source>
</reference>
<dbReference type="PRINTS" id="PR01040">
    <property type="entry name" value="TRNASYNTHTYR"/>
</dbReference>
<sequence length="410" mass="45747">MTTATSAAATSTMTPEEKYNLITRNLEETLGSEELKKILQERDISLYWGTAPTGKPHIGYFVPMVKLADFLRAGCHVKVLLADIHAFLDNLKAPIDLVKMRTVYYEHLVKAILRSINVPLEKLEFVVGSSYELSPEFSMDNLRLTAIVTEHDAKKAGAEVVKQVSSPLLSGLLYPGMQALDEEYLKVDAQFGGLDQRKIFTFAEKYLPQLGYKKRIHFMNPMVAGLNGSKMSSSDEDSKIDLLDDAKKVEKKIKKAYCEEGSLENNGLMAFIKAVVFPILSLRAGDGAPVEFVIERPEKYGGNSTYASYADLEAAFVNKDVHPGDLKKSVSKVINGLLDPIRKEFESPELQKIMKEAYPEPKKVKVTKVKKKHNKIPNKQNTEAGEQIKGEEENLSNKVDELKVDEKTSA</sequence>
<organism evidence="14 15">
    <name type="scientific">Mycoemilia scoparia</name>
    <dbReference type="NCBI Taxonomy" id="417184"/>
    <lineage>
        <taxon>Eukaryota</taxon>
        <taxon>Fungi</taxon>
        <taxon>Fungi incertae sedis</taxon>
        <taxon>Zoopagomycota</taxon>
        <taxon>Kickxellomycotina</taxon>
        <taxon>Kickxellomycetes</taxon>
        <taxon>Kickxellales</taxon>
        <taxon>Kickxellaceae</taxon>
        <taxon>Mycoemilia</taxon>
    </lineage>
</organism>
<name>A0A9W8DWZ7_9FUNG</name>
<evidence type="ECO:0000256" key="10">
    <source>
        <dbReference type="ARBA" id="ARBA00023242"/>
    </source>
</evidence>
<keyword evidence="15" id="KW-1185">Reference proteome</keyword>
<evidence type="ECO:0000256" key="13">
    <source>
        <dbReference type="SAM" id="MobiDB-lite"/>
    </source>
</evidence>